<accession>A0ABR9ZSQ1</accession>
<sequence>MHFINTKKPSLDKLIKLFDASNIGLWEMFPDNTVHFFNANFYKSFNVSLENSTLDQWIANIHPEDQSQFEKGIETHVHSRIESFKSEYRVYNRSGEIVWIEAQGIANFDESGKLIFMVGSHTDITLQKNYNEKLYQMAYLDEQTRFFNRKKLEEDITIYIRAAHPFTIVLLDFDPIYHLVKIYGHSFSKEILELGSKVIKMLSKDQYQAYRISNSEFALLSKDIVERSAVMNLFTQLQKSILSYSEKIKFLSASKFNMSALNYPIENDPLTAEEVLTRAYMTLMDSQRKGSGIISFYSAQTKACILRNLHIETHMMQGLHHNEFYIVYQPILELQEKEIACFEALLRWHSSAFDLIMPDEFIPVSEANQEIIALGNFVLERSCAFIAAYNFKHKTEVKIAVNVSIIQLLDPSFSDRIKELVHQFALAPNQLILEITESIMFEKSDCIMHNLKDLKAQGIGIALDDFGTGYASLNNLIQIPLTELKIDREIMAQTLNNTSVISFLKSIVDLCHKNNITIVAEGIETIEMAEIAVLLNIDYLQGYYYSKPLSSEEGCKLSPKAFSKN</sequence>
<reference evidence="4 5" key="1">
    <citation type="submission" date="2020-11" db="EMBL/GenBank/DDBJ databases">
        <title>Fusibacter basophilias sp. nov.</title>
        <authorList>
            <person name="Qiu D."/>
        </authorList>
    </citation>
    <scope>NUCLEOTIDE SEQUENCE [LARGE SCALE GENOMIC DNA]</scope>
    <source>
        <strain evidence="4 5">Q10-2</strain>
    </source>
</reference>
<evidence type="ECO:0000259" key="3">
    <source>
        <dbReference type="PROSITE" id="PS50887"/>
    </source>
</evidence>
<dbReference type="InterPro" id="IPR029787">
    <property type="entry name" value="Nucleotide_cyclase"/>
</dbReference>
<proteinExistence type="predicted"/>
<evidence type="ECO:0000259" key="1">
    <source>
        <dbReference type="PROSITE" id="PS50113"/>
    </source>
</evidence>
<dbReference type="RefSeq" id="WP_194701710.1">
    <property type="nucleotide sequence ID" value="NZ_JADKNH010000005.1"/>
</dbReference>
<dbReference type="SUPFAM" id="SSF55073">
    <property type="entry name" value="Nucleotide cyclase"/>
    <property type="match status" value="1"/>
</dbReference>
<feature type="domain" description="EAL" evidence="2">
    <location>
        <begin position="308"/>
        <end position="562"/>
    </location>
</feature>
<dbReference type="SUPFAM" id="SSF55785">
    <property type="entry name" value="PYP-like sensor domain (PAS domain)"/>
    <property type="match status" value="1"/>
</dbReference>
<dbReference type="NCBIfam" id="TIGR00229">
    <property type="entry name" value="sensory_box"/>
    <property type="match status" value="1"/>
</dbReference>
<feature type="domain" description="PAC" evidence="1">
    <location>
        <begin position="84"/>
        <end position="136"/>
    </location>
</feature>
<feature type="domain" description="GGDEF" evidence="3">
    <location>
        <begin position="164"/>
        <end position="299"/>
    </location>
</feature>
<dbReference type="EMBL" id="JADKNH010000005">
    <property type="protein sequence ID" value="MBF4693482.1"/>
    <property type="molecule type" value="Genomic_DNA"/>
</dbReference>
<name>A0ABR9ZSQ1_9FIRM</name>
<evidence type="ECO:0000313" key="5">
    <source>
        <dbReference type="Proteomes" id="UP000614200"/>
    </source>
</evidence>
<dbReference type="Pfam" id="PF08447">
    <property type="entry name" value="PAS_3"/>
    <property type="match status" value="1"/>
</dbReference>
<dbReference type="Gene3D" id="3.20.20.450">
    <property type="entry name" value="EAL domain"/>
    <property type="match status" value="1"/>
</dbReference>
<dbReference type="Proteomes" id="UP000614200">
    <property type="component" value="Unassembled WGS sequence"/>
</dbReference>
<dbReference type="Pfam" id="PF00990">
    <property type="entry name" value="GGDEF"/>
    <property type="match status" value="1"/>
</dbReference>
<dbReference type="PROSITE" id="PS50883">
    <property type="entry name" value="EAL"/>
    <property type="match status" value="1"/>
</dbReference>
<dbReference type="InterPro" id="IPR035965">
    <property type="entry name" value="PAS-like_dom_sf"/>
</dbReference>
<evidence type="ECO:0000259" key="2">
    <source>
        <dbReference type="PROSITE" id="PS50883"/>
    </source>
</evidence>
<dbReference type="CDD" id="cd01948">
    <property type="entry name" value="EAL"/>
    <property type="match status" value="1"/>
</dbReference>
<dbReference type="SMART" id="SM00052">
    <property type="entry name" value="EAL"/>
    <property type="match status" value="1"/>
</dbReference>
<dbReference type="SMART" id="SM00267">
    <property type="entry name" value="GGDEF"/>
    <property type="match status" value="1"/>
</dbReference>
<dbReference type="InterPro" id="IPR050706">
    <property type="entry name" value="Cyclic-di-GMP_PDE-like"/>
</dbReference>
<dbReference type="InterPro" id="IPR000700">
    <property type="entry name" value="PAS-assoc_C"/>
</dbReference>
<dbReference type="PROSITE" id="PS50113">
    <property type="entry name" value="PAC"/>
    <property type="match status" value="1"/>
</dbReference>
<dbReference type="Gene3D" id="3.30.70.270">
    <property type="match status" value="1"/>
</dbReference>
<protein>
    <submittedName>
        <fullName evidence="4">EAL domain-containing protein</fullName>
    </submittedName>
</protein>
<dbReference type="InterPro" id="IPR013655">
    <property type="entry name" value="PAS_fold_3"/>
</dbReference>
<dbReference type="SUPFAM" id="SSF141868">
    <property type="entry name" value="EAL domain-like"/>
    <property type="match status" value="1"/>
</dbReference>
<dbReference type="PROSITE" id="PS50887">
    <property type="entry name" value="GGDEF"/>
    <property type="match status" value="1"/>
</dbReference>
<dbReference type="InterPro" id="IPR043128">
    <property type="entry name" value="Rev_trsase/Diguanyl_cyclase"/>
</dbReference>
<dbReference type="InterPro" id="IPR000014">
    <property type="entry name" value="PAS"/>
</dbReference>
<dbReference type="InterPro" id="IPR001633">
    <property type="entry name" value="EAL_dom"/>
</dbReference>
<dbReference type="Pfam" id="PF00563">
    <property type="entry name" value="EAL"/>
    <property type="match status" value="1"/>
</dbReference>
<dbReference type="PANTHER" id="PTHR33121:SF79">
    <property type="entry name" value="CYCLIC DI-GMP PHOSPHODIESTERASE PDED-RELATED"/>
    <property type="match status" value="1"/>
</dbReference>
<organism evidence="4 5">
    <name type="scientific">Fusibacter ferrireducens</name>
    <dbReference type="NCBI Taxonomy" id="2785058"/>
    <lineage>
        <taxon>Bacteria</taxon>
        <taxon>Bacillati</taxon>
        <taxon>Bacillota</taxon>
        <taxon>Clostridia</taxon>
        <taxon>Eubacteriales</taxon>
        <taxon>Eubacteriales Family XII. Incertae Sedis</taxon>
        <taxon>Fusibacter</taxon>
    </lineage>
</organism>
<comment type="caution">
    <text evidence="4">The sequence shown here is derived from an EMBL/GenBank/DDBJ whole genome shotgun (WGS) entry which is preliminary data.</text>
</comment>
<dbReference type="PANTHER" id="PTHR33121">
    <property type="entry name" value="CYCLIC DI-GMP PHOSPHODIESTERASE PDEF"/>
    <property type="match status" value="1"/>
</dbReference>
<dbReference type="InterPro" id="IPR035919">
    <property type="entry name" value="EAL_sf"/>
</dbReference>
<dbReference type="Gene3D" id="3.30.450.20">
    <property type="entry name" value="PAS domain"/>
    <property type="match status" value="1"/>
</dbReference>
<dbReference type="InterPro" id="IPR000160">
    <property type="entry name" value="GGDEF_dom"/>
</dbReference>
<dbReference type="CDD" id="cd00130">
    <property type="entry name" value="PAS"/>
    <property type="match status" value="1"/>
</dbReference>
<dbReference type="SMART" id="SM00086">
    <property type="entry name" value="PAC"/>
    <property type="match status" value="1"/>
</dbReference>
<keyword evidence="5" id="KW-1185">Reference proteome</keyword>
<dbReference type="InterPro" id="IPR001610">
    <property type="entry name" value="PAC"/>
</dbReference>
<evidence type="ECO:0000313" key="4">
    <source>
        <dbReference type="EMBL" id="MBF4693482.1"/>
    </source>
</evidence>
<gene>
    <name evidence="4" type="ORF">ISU02_10140</name>
</gene>